<keyword evidence="3" id="KW-0235">DNA replication</keyword>
<evidence type="ECO:0000256" key="6">
    <source>
        <dbReference type="ARBA" id="ARBA00022801"/>
    </source>
</evidence>
<evidence type="ECO:0000256" key="5">
    <source>
        <dbReference type="ARBA" id="ARBA00022759"/>
    </source>
</evidence>
<proteinExistence type="inferred from homology"/>
<dbReference type="GO" id="GO:0006260">
    <property type="term" value="P:DNA replication"/>
    <property type="evidence" value="ECO:0007669"/>
    <property type="project" value="UniProtKB-KW"/>
</dbReference>
<dbReference type="AlphaFoldDB" id="A0AA46UJH7"/>
<accession>A0AA46UJH7</accession>
<feature type="domain" description="Replication gene A protein-like" evidence="7">
    <location>
        <begin position="192"/>
        <end position="403"/>
    </location>
</feature>
<gene>
    <name evidence="8" type="ORF">M5598_02245</name>
</gene>
<evidence type="ECO:0000256" key="3">
    <source>
        <dbReference type="ARBA" id="ARBA00022705"/>
    </source>
</evidence>
<sequence>MDNNKNKVDSFSLYNDLRSALLKENESETNKVLEKIKENKIYSAESCFSHDHIMTKLIGSDLAGVLKAIYRSKDKCFDETLIETESEIINDIESLTISKEAVESLILTVKEFINKDFSNKIESTVLKASGQLRKNAKEELLKFFDRKIMQRRFNSYVLSEQMSYEMRKGNVGDTKSEKVRKFTETRNEDAGNLHEYAPVNLINKVARERSDSQKAMKRMKIKGSDKTVFEVAKTDKHKFYEHYIEMNALAELAEERDFTWLFITSTCPPEFHSNPSNGNRCYNGASIKDTDKHLAGKWNNLRKRLTKSKYSHLAFSLETGFGKRVKEPQKDATVHYHYILFCDKALASEYHDLFKAVFGDSDAACDIVRKGYKKDRKTGKEIKLEDSEEASAASYVMKYISKGLSVDILDENGKVVELDKAHLEAWKKCGGIRAISSFGFNGVRTKYNEARTINNKSRKTIEEIVTNRDEFDKEVKEKVMQHLKECGNENAAQRRNLSNSSLITAGINGFFRAMNKDSVSVDISKIPIEKKVTLCNAENNEQEDEVLKIARVLKLAEKAPSYCKTDNIIKWKVPYKDFMIKAAELEHTKEERLNKRKTKETINKGLKLEGSKSGVEIKL</sequence>
<evidence type="ECO:0000256" key="4">
    <source>
        <dbReference type="ARBA" id="ARBA00022722"/>
    </source>
</evidence>
<comment type="similarity">
    <text evidence="2">Belongs to the phage GPA family.</text>
</comment>
<evidence type="ECO:0000313" key="9">
    <source>
        <dbReference type="Proteomes" id="UP001163036"/>
    </source>
</evidence>
<evidence type="ECO:0000256" key="1">
    <source>
        <dbReference type="ARBA" id="ARBA00003293"/>
    </source>
</evidence>
<evidence type="ECO:0000256" key="2">
    <source>
        <dbReference type="ARBA" id="ARBA00009260"/>
    </source>
</evidence>
<dbReference type="EMBL" id="CP097355">
    <property type="protein sequence ID" value="UYV26840.1"/>
    <property type="molecule type" value="Genomic_DNA"/>
</dbReference>
<keyword evidence="4" id="KW-0540">Nuclease</keyword>
<keyword evidence="5 8" id="KW-0255">Endonuclease</keyword>
<comment type="function">
    <text evidence="1">Possible endonuclease which induces a single-strand cut and initiates DNA replication.</text>
</comment>
<dbReference type="RefSeq" id="WP_264400147.1">
    <property type="nucleotide sequence ID" value="NZ_CP097355.1"/>
</dbReference>
<keyword evidence="6" id="KW-0378">Hydrolase</keyword>
<protein>
    <submittedName>
        <fullName evidence="8">Replication endonuclease</fullName>
    </submittedName>
</protein>
<dbReference type="Proteomes" id="UP001163036">
    <property type="component" value="Chromosome 1"/>
</dbReference>
<dbReference type="Pfam" id="PF05840">
    <property type="entry name" value="Phage_GPA"/>
    <property type="match status" value="1"/>
</dbReference>
<evidence type="ECO:0000313" key="8">
    <source>
        <dbReference type="EMBL" id="UYV26840.1"/>
    </source>
</evidence>
<reference evidence="8" key="1">
    <citation type="submission" date="2022-05" db="EMBL/GenBank/DDBJ databases">
        <title>Megaplasmid of Vibrio parahaemolyticus.</title>
        <authorList>
            <person name="Strauch E."/>
            <person name="Borowiak M."/>
        </authorList>
    </citation>
    <scope>NUCLEOTIDE SEQUENCE</scope>
    <source>
        <strain evidence="8">16-VB00198</strain>
    </source>
</reference>
<dbReference type="GO" id="GO:0004519">
    <property type="term" value="F:endonuclease activity"/>
    <property type="evidence" value="ECO:0007669"/>
    <property type="project" value="UniProtKB-KW"/>
</dbReference>
<evidence type="ECO:0000259" key="7">
    <source>
        <dbReference type="Pfam" id="PF05840"/>
    </source>
</evidence>
<organism evidence="8 9">
    <name type="scientific">Vibrio parahaemolyticus</name>
    <dbReference type="NCBI Taxonomy" id="670"/>
    <lineage>
        <taxon>Bacteria</taxon>
        <taxon>Pseudomonadati</taxon>
        <taxon>Pseudomonadota</taxon>
        <taxon>Gammaproteobacteria</taxon>
        <taxon>Vibrionales</taxon>
        <taxon>Vibrionaceae</taxon>
        <taxon>Vibrio</taxon>
    </lineage>
</organism>
<name>A0AA46UJH7_VIBPH</name>
<dbReference type="InterPro" id="IPR008766">
    <property type="entry name" value="Replication_gene_A-like"/>
</dbReference>
<dbReference type="GO" id="GO:0016787">
    <property type="term" value="F:hydrolase activity"/>
    <property type="evidence" value="ECO:0007669"/>
    <property type="project" value="UniProtKB-KW"/>
</dbReference>